<dbReference type="EMBL" id="FOIF01000002">
    <property type="protein sequence ID" value="SES66526.1"/>
    <property type="molecule type" value="Genomic_DNA"/>
</dbReference>
<organism evidence="1 2">
    <name type="scientific">Anaerobranca gottschalkii DSM 13577</name>
    <dbReference type="NCBI Taxonomy" id="1120990"/>
    <lineage>
        <taxon>Bacteria</taxon>
        <taxon>Bacillati</taxon>
        <taxon>Bacillota</taxon>
        <taxon>Clostridia</taxon>
        <taxon>Eubacteriales</taxon>
        <taxon>Proteinivoracaceae</taxon>
        <taxon>Anaerobranca</taxon>
    </lineage>
</organism>
<keyword evidence="2" id="KW-1185">Reference proteome</keyword>
<proteinExistence type="predicted"/>
<evidence type="ECO:0000313" key="2">
    <source>
        <dbReference type="Proteomes" id="UP000243819"/>
    </source>
</evidence>
<dbReference type="RefSeq" id="WP_091348215.1">
    <property type="nucleotide sequence ID" value="NZ_FOIF01000002.1"/>
</dbReference>
<sequence length="97" mass="11405">MNKWISMLTLGILILGLLFTIVNIGLEEKYGEIQYFLRIDLKMEKIYIGYYAIPIPNIRIASIYREDNNVIIHVYNKKIKIPIIINLLELNNTPLLR</sequence>
<dbReference type="OrthoDB" id="9924968at2"/>
<accession>A0A1H9YCH2</accession>
<dbReference type="AlphaFoldDB" id="A0A1H9YCH2"/>
<gene>
    <name evidence="1" type="ORF">SAMN03080614_1002100</name>
</gene>
<evidence type="ECO:0000313" key="1">
    <source>
        <dbReference type="EMBL" id="SES66526.1"/>
    </source>
</evidence>
<protein>
    <submittedName>
        <fullName evidence="1">Uncharacterized protein</fullName>
    </submittedName>
</protein>
<name>A0A1H9YCH2_9FIRM</name>
<dbReference type="STRING" id="1120990.SAMN03080614_1002100"/>
<reference evidence="2" key="1">
    <citation type="submission" date="2016-10" db="EMBL/GenBank/DDBJ databases">
        <authorList>
            <person name="Varghese N."/>
            <person name="Submissions S."/>
        </authorList>
    </citation>
    <scope>NUCLEOTIDE SEQUENCE [LARGE SCALE GENOMIC DNA]</scope>
    <source>
        <strain evidence="2">DSM 13577</strain>
    </source>
</reference>
<dbReference type="Proteomes" id="UP000243819">
    <property type="component" value="Unassembled WGS sequence"/>
</dbReference>